<evidence type="ECO:0000313" key="5">
    <source>
        <dbReference type="Proteomes" id="UP001159042"/>
    </source>
</evidence>
<dbReference type="Pfam" id="PF13918">
    <property type="entry name" value="PLDc_3"/>
    <property type="match status" value="1"/>
</dbReference>
<keyword evidence="5" id="KW-1185">Reference proteome</keyword>
<name>A0AAV8W4P1_9CUCU</name>
<dbReference type="InterPro" id="IPR032803">
    <property type="entry name" value="PLDc_3"/>
</dbReference>
<dbReference type="GO" id="GO:0003824">
    <property type="term" value="F:catalytic activity"/>
    <property type="evidence" value="ECO:0007669"/>
    <property type="project" value="InterPro"/>
</dbReference>
<dbReference type="InterPro" id="IPR050874">
    <property type="entry name" value="Diverse_PLD-related"/>
</dbReference>
<dbReference type="PROSITE" id="PS50035">
    <property type="entry name" value="PLD"/>
    <property type="match status" value="2"/>
</dbReference>
<dbReference type="CDD" id="cd09106">
    <property type="entry name" value="PLDc_vPLD3_4_5_like_1"/>
    <property type="match status" value="1"/>
</dbReference>
<dbReference type="SUPFAM" id="SSF56024">
    <property type="entry name" value="Phospholipase D/nuclease"/>
    <property type="match status" value="2"/>
</dbReference>
<evidence type="ECO:0000313" key="4">
    <source>
        <dbReference type="EMBL" id="KAJ8921572.1"/>
    </source>
</evidence>
<feature type="domain" description="PLD phosphodiesterase" evidence="3">
    <location>
        <begin position="437"/>
        <end position="463"/>
    </location>
</feature>
<dbReference type="Proteomes" id="UP001159042">
    <property type="component" value="Unassembled WGS sequence"/>
</dbReference>
<dbReference type="Gene3D" id="3.30.870.10">
    <property type="entry name" value="Endonuclease Chain A"/>
    <property type="match status" value="2"/>
</dbReference>
<accession>A0AAV8W4P1</accession>
<feature type="transmembrane region" description="Helical" evidence="2">
    <location>
        <begin position="55"/>
        <end position="74"/>
    </location>
</feature>
<keyword evidence="2" id="KW-1133">Transmembrane helix</keyword>
<dbReference type="CDD" id="cd09107">
    <property type="entry name" value="PLDc_vPLD3_4_5_like_2"/>
    <property type="match status" value="1"/>
</dbReference>
<dbReference type="AlphaFoldDB" id="A0AAV8W4P1"/>
<organism evidence="4 5">
    <name type="scientific">Exocentrus adspersus</name>
    <dbReference type="NCBI Taxonomy" id="1586481"/>
    <lineage>
        <taxon>Eukaryota</taxon>
        <taxon>Metazoa</taxon>
        <taxon>Ecdysozoa</taxon>
        <taxon>Arthropoda</taxon>
        <taxon>Hexapoda</taxon>
        <taxon>Insecta</taxon>
        <taxon>Pterygota</taxon>
        <taxon>Neoptera</taxon>
        <taxon>Endopterygota</taxon>
        <taxon>Coleoptera</taxon>
        <taxon>Polyphaga</taxon>
        <taxon>Cucujiformia</taxon>
        <taxon>Chrysomeloidea</taxon>
        <taxon>Cerambycidae</taxon>
        <taxon>Lamiinae</taxon>
        <taxon>Acanthocinini</taxon>
        <taxon>Exocentrus</taxon>
    </lineage>
</organism>
<dbReference type="InterPro" id="IPR001736">
    <property type="entry name" value="PLipase_D/transphosphatidylase"/>
</dbReference>
<sequence>MKIKLVYPTKTVLETSPVQNEDENDLWGHGYMIPSDMDSPPTRWGNKNKWCRPSCIPISIICILIFLVVLLPLLDHAAEKALMELNYVESCNNTCGLSLTESIPEGLVYSNDSIIYPSTYDTWLNLINSARVSIDIASLYWTLRQSEVYPDASSSKVMEKKIFQALLKAGLDRGIKIRIAQNIPSQNFPNIDTELLVKRKAAEVRSLNFAKLLGNGVLHTKLWIIDRKHVYVGSANMDWRALTQVKEMGITISNCSCLAEDIQKIFEASLRYFRIVYWALGADGAKIPSNWPASYSTKFNKNTPMDLIYQNETFQIYFSSSPPPFNPVGRTNDVDALTNVISHAEKFVYIAVMDYFPLMIYTAKTKFWPLIDDAIKTAAIDHRVKVKMLISWWNHSRSSEDYFLRSLASVNKAYPAVSIEVRRFIVPATKDQQKIPYARVNHNKYMVTDNTAYIGTSNWSGDYFTDTAGVAFILHDPIFDRNSSHTTIRSQLQGVFERDWNSEYSYPLNLTEYIFL</sequence>
<dbReference type="SMART" id="SM00155">
    <property type="entry name" value="PLDc"/>
    <property type="match status" value="2"/>
</dbReference>
<dbReference type="PANTHER" id="PTHR10185">
    <property type="entry name" value="PHOSPHOLIPASE D - RELATED"/>
    <property type="match status" value="1"/>
</dbReference>
<evidence type="ECO:0000256" key="1">
    <source>
        <dbReference type="ARBA" id="ARBA00008664"/>
    </source>
</evidence>
<dbReference type="EMBL" id="JANEYG010000009">
    <property type="protein sequence ID" value="KAJ8921572.1"/>
    <property type="molecule type" value="Genomic_DNA"/>
</dbReference>
<evidence type="ECO:0000259" key="3">
    <source>
        <dbReference type="PROSITE" id="PS50035"/>
    </source>
</evidence>
<dbReference type="PANTHER" id="PTHR10185:SF17">
    <property type="entry name" value="GM01519P-RELATED"/>
    <property type="match status" value="1"/>
</dbReference>
<reference evidence="4 5" key="1">
    <citation type="journal article" date="2023" name="Insect Mol. Biol.">
        <title>Genome sequencing provides insights into the evolution of gene families encoding plant cell wall-degrading enzymes in longhorned beetles.</title>
        <authorList>
            <person name="Shin N.R."/>
            <person name="Okamura Y."/>
            <person name="Kirsch R."/>
            <person name="Pauchet Y."/>
        </authorList>
    </citation>
    <scope>NUCLEOTIDE SEQUENCE [LARGE SCALE GENOMIC DNA]</scope>
    <source>
        <strain evidence="4">EAD_L_NR</strain>
    </source>
</reference>
<gene>
    <name evidence="4" type="ORF">NQ315_010477</name>
</gene>
<keyword evidence="2" id="KW-0812">Transmembrane</keyword>
<feature type="domain" description="PLD phosphodiesterase" evidence="3">
    <location>
        <begin position="214"/>
        <end position="241"/>
    </location>
</feature>
<proteinExistence type="inferred from homology"/>
<dbReference type="Pfam" id="PF00614">
    <property type="entry name" value="PLDc"/>
    <property type="match status" value="2"/>
</dbReference>
<comment type="similarity">
    <text evidence="1">Belongs to the phospholipase D family.</text>
</comment>
<protein>
    <recommendedName>
        <fullName evidence="3">PLD phosphodiesterase domain-containing protein</fullName>
    </recommendedName>
</protein>
<comment type="caution">
    <text evidence="4">The sequence shown here is derived from an EMBL/GenBank/DDBJ whole genome shotgun (WGS) entry which is preliminary data.</text>
</comment>
<evidence type="ECO:0000256" key="2">
    <source>
        <dbReference type="SAM" id="Phobius"/>
    </source>
</evidence>
<keyword evidence="2" id="KW-0472">Membrane</keyword>